<dbReference type="PROSITE" id="PS51012">
    <property type="entry name" value="ABC_TM2"/>
    <property type="match status" value="1"/>
</dbReference>
<keyword evidence="3" id="KW-0813">Transport</keyword>
<dbReference type="Pfam" id="PF12698">
    <property type="entry name" value="ABC2_membrane_3"/>
    <property type="match status" value="1"/>
</dbReference>
<evidence type="ECO:0000259" key="9">
    <source>
        <dbReference type="PROSITE" id="PS51012"/>
    </source>
</evidence>
<evidence type="ECO:0000256" key="3">
    <source>
        <dbReference type="ARBA" id="ARBA00022448"/>
    </source>
</evidence>
<feature type="transmembrane region" description="Helical" evidence="8">
    <location>
        <begin position="355"/>
        <end position="375"/>
    </location>
</feature>
<protein>
    <submittedName>
        <fullName evidence="10">ABC transporter permease</fullName>
    </submittedName>
</protein>
<evidence type="ECO:0000256" key="5">
    <source>
        <dbReference type="ARBA" id="ARBA00022692"/>
    </source>
</evidence>
<evidence type="ECO:0000313" key="11">
    <source>
        <dbReference type="Proteomes" id="UP000647836"/>
    </source>
</evidence>
<dbReference type="PANTHER" id="PTHR30294">
    <property type="entry name" value="MEMBRANE COMPONENT OF ABC TRANSPORTER YHHJ-RELATED"/>
    <property type="match status" value="1"/>
</dbReference>
<dbReference type="InterPro" id="IPR047817">
    <property type="entry name" value="ABC2_TM_bact-type"/>
</dbReference>
<dbReference type="EMBL" id="JADEXF010000505">
    <property type="protein sequence ID" value="MBE9106326.1"/>
    <property type="molecule type" value="Genomic_DNA"/>
</dbReference>
<feature type="transmembrane region" description="Helical" evidence="8">
    <location>
        <begin position="299"/>
        <end position="316"/>
    </location>
</feature>
<sequence length="383" mass="42705">MLTIFTNLLDSIFGSRLWALFCKEVFQLLRNRQLVFTIVVSPTVLLLLFGFAFNPNLHNLKIGITDYSKSNASREFIEVFHQANAFVVNDNYVNQQSMIDSLAVGELSVGIVIPTEFTNDVVRKNTASVQVLYDAVDANTARIASSYINELINDYNSRYLQQPSSKLQSRQAQIQTSILYNPGLKSAWFIVPGMIGVLLTVVGSQAASSLVVREKEVGTLEQLLMTPASSTEIILAKIAPLLLLLTFDVFVALTVGKIVFNLPFQGNFPEFLCIAVLYFWVSISIGIFLGAFAKSEQQAQLLAFFIIPCLILLSGAPSPTSTMPYFIQLLSYLDPLRYFVEVCRAVLLKGVGIQILWFQVLVLIGFAVILTFLSIRQFRNQLQ</sequence>
<feature type="transmembrane region" description="Helical" evidence="8">
    <location>
        <begin position="268"/>
        <end position="292"/>
    </location>
</feature>
<evidence type="ECO:0000256" key="7">
    <source>
        <dbReference type="ARBA" id="ARBA00023136"/>
    </source>
</evidence>
<evidence type="ECO:0000256" key="1">
    <source>
        <dbReference type="ARBA" id="ARBA00004651"/>
    </source>
</evidence>
<comment type="similarity">
    <text evidence="2">Belongs to the ABC-2 integral membrane protein family.</text>
</comment>
<accession>A0ABR9U0Z6</accession>
<keyword evidence="7 8" id="KW-0472">Membrane</keyword>
<dbReference type="RefSeq" id="WP_194045166.1">
    <property type="nucleotide sequence ID" value="NZ_JADEXF010000505.1"/>
</dbReference>
<proteinExistence type="inferred from homology"/>
<feature type="transmembrane region" description="Helical" evidence="8">
    <location>
        <begin position="34"/>
        <end position="53"/>
    </location>
</feature>
<feature type="domain" description="ABC transmembrane type-2" evidence="9">
    <location>
        <begin position="141"/>
        <end position="381"/>
    </location>
</feature>
<feature type="transmembrane region" description="Helical" evidence="8">
    <location>
        <begin position="187"/>
        <end position="212"/>
    </location>
</feature>
<evidence type="ECO:0000256" key="8">
    <source>
        <dbReference type="SAM" id="Phobius"/>
    </source>
</evidence>
<evidence type="ECO:0000256" key="4">
    <source>
        <dbReference type="ARBA" id="ARBA00022475"/>
    </source>
</evidence>
<organism evidence="10 11">
    <name type="scientific">Nostoc cf. edaphicum LEGE 07299</name>
    <dbReference type="NCBI Taxonomy" id="2777974"/>
    <lineage>
        <taxon>Bacteria</taxon>
        <taxon>Bacillati</taxon>
        <taxon>Cyanobacteriota</taxon>
        <taxon>Cyanophyceae</taxon>
        <taxon>Nostocales</taxon>
        <taxon>Nostocaceae</taxon>
        <taxon>Nostoc</taxon>
    </lineage>
</organism>
<evidence type="ECO:0000256" key="6">
    <source>
        <dbReference type="ARBA" id="ARBA00022989"/>
    </source>
</evidence>
<evidence type="ECO:0000313" key="10">
    <source>
        <dbReference type="EMBL" id="MBE9106326.1"/>
    </source>
</evidence>
<keyword evidence="6 8" id="KW-1133">Transmembrane helix</keyword>
<name>A0ABR9U0Z6_9NOSO</name>
<comment type="subcellular location">
    <subcellularLocation>
        <location evidence="1">Cell membrane</location>
        <topology evidence="1">Multi-pass membrane protein</topology>
    </subcellularLocation>
</comment>
<keyword evidence="4" id="KW-1003">Cell membrane</keyword>
<dbReference type="PANTHER" id="PTHR30294:SF29">
    <property type="entry name" value="MULTIDRUG ABC TRANSPORTER PERMEASE YBHS-RELATED"/>
    <property type="match status" value="1"/>
</dbReference>
<dbReference type="Proteomes" id="UP000647836">
    <property type="component" value="Unassembled WGS sequence"/>
</dbReference>
<keyword evidence="5 8" id="KW-0812">Transmembrane</keyword>
<dbReference type="InterPro" id="IPR013525">
    <property type="entry name" value="ABC2_TM"/>
</dbReference>
<comment type="caution">
    <text evidence="10">The sequence shown here is derived from an EMBL/GenBank/DDBJ whole genome shotgun (WGS) entry which is preliminary data.</text>
</comment>
<evidence type="ECO:0000256" key="2">
    <source>
        <dbReference type="ARBA" id="ARBA00007783"/>
    </source>
</evidence>
<feature type="transmembrane region" description="Helical" evidence="8">
    <location>
        <begin position="233"/>
        <end position="256"/>
    </location>
</feature>
<dbReference type="InterPro" id="IPR051449">
    <property type="entry name" value="ABC-2_transporter_component"/>
</dbReference>
<dbReference type="Gene3D" id="3.40.1710.10">
    <property type="entry name" value="abc type-2 transporter like domain"/>
    <property type="match status" value="1"/>
</dbReference>
<keyword evidence="11" id="KW-1185">Reference proteome</keyword>
<gene>
    <name evidence="10" type="ORF">IQ229_15705</name>
</gene>
<reference evidence="10 11" key="1">
    <citation type="submission" date="2020-10" db="EMBL/GenBank/DDBJ databases">
        <authorList>
            <person name="Castelo-Branco R."/>
            <person name="Eusebio N."/>
            <person name="Adriana R."/>
            <person name="Vieira A."/>
            <person name="Brugerolle De Fraissinette N."/>
            <person name="Rezende De Castro R."/>
            <person name="Schneider M.P."/>
            <person name="Vasconcelos V."/>
            <person name="Leao P.N."/>
        </authorList>
    </citation>
    <scope>NUCLEOTIDE SEQUENCE [LARGE SCALE GENOMIC DNA]</scope>
    <source>
        <strain evidence="10 11">LEGE 07299</strain>
    </source>
</reference>